<dbReference type="Gene3D" id="1.10.630.10">
    <property type="entry name" value="Cytochrome P450"/>
    <property type="match status" value="1"/>
</dbReference>
<feature type="binding site" evidence="14">
    <location>
        <position position="126"/>
    </location>
    <ligand>
        <name>substrate</name>
    </ligand>
</feature>
<feature type="transmembrane region" description="Helical" evidence="16">
    <location>
        <begin position="12"/>
        <end position="32"/>
    </location>
</feature>
<evidence type="ECO:0000256" key="8">
    <source>
        <dbReference type="ARBA" id="ARBA00023002"/>
    </source>
</evidence>
<dbReference type="SUPFAM" id="SSF48264">
    <property type="entry name" value="Cytochrome P450"/>
    <property type="match status" value="1"/>
</dbReference>
<organism evidence="17 18">
    <name type="scientific">Seminavis robusta</name>
    <dbReference type="NCBI Taxonomy" id="568900"/>
    <lineage>
        <taxon>Eukaryota</taxon>
        <taxon>Sar</taxon>
        <taxon>Stramenopiles</taxon>
        <taxon>Ochrophyta</taxon>
        <taxon>Bacillariophyta</taxon>
        <taxon>Bacillariophyceae</taxon>
        <taxon>Bacillariophycidae</taxon>
        <taxon>Naviculales</taxon>
        <taxon>Naviculaceae</taxon>
        <taxon>Seminavis</taxon>
    </lineage>
</organism>
<keyword evidence="16" id="KW-0812">Transmembrane</keyword>
<evidence type="ECO:0000256" key="5">
    <source>
        <dbReference type="ARBA" id="ARBA00022617"/>
    </source>
</evidence>
<feature type="binding site" description="axial binding residue" evidence="13">
    <location>
        <position position="452"/>
    </location>
    <ligand>
        <name>heme</name>
        <dbReference type="ChEBI" id="CHEBI:30413"/>
    </ligand>
    <ligandPart>
        <name>Fe</name>
        <dbReference type="ChEBI" id="CHEBI:18248"/>
    </ligandPart>
</feature>
<evidence type="ECO:0000313" key="18">
    <source>
        <dbReference type="Proteomes" id="UP001153069"/>
    </source>
</evidence>
<dbReference type="GO" id="GO:0016705">
    <property type="term" value="F:oxidoreductase activity, acting on paired donors, with incorporation or reduction of molecular oxygen"/>
    <property type="evidence" value="ECO:0007669"/>
    <property type="project" value="InterPro"/>
</dbReference>
<evidence type="ECO:0000256" key="13">
    <source>
        <dbReference type="PIRSR" id="PIRSR000047-1"/>
    </source>
</evidence>
<dbReference type="GO" id="GO:0020037">
    <property type="term" value="F:heme binding"/>
    <property type="evidence" value="ECO:0007669"/>
    <property type="project" value="InterPro"/>
</dbReference>
<keyword evidence="8 15" id="KW-0560">Oxidoreductase</keyword>
<dbReference type="InterPro" id="IPR001128">
    <property type="entry name" value="Cyt_P450"/>
</dbReference>
<keyword evidence="6 12" id="KW-0479">Metal-binding</keyword>
<evidence type="ECO:0000313" key="17">
    <source>
        <dbReference type="EMBL" id="CAB9511547.1"/>
    </source>
</evidence>
<dbReference type="PROSITE" id="PS00086">
    <property type="entry name" value="CYTOCHROME_P450"/>
    <property type="match status" value="1"/>
</dbReference>
<comment type="caution">
    <text evidence="17">The sequence shown here is derived from an EMBL/GenBank/DDBJ whole genome shotgun (WGS) entry which is preliminary data.</text>
</comment>
<dbReference type="GO" id="GO:0006629">
    <property type="term" value="P:lipid metabolic process"/>
    <property type="evidence" value="ECO:0007669"/>
    <property type="project" value="UniProtKB-KW"/>
</dbReference>
<evidence type="ECO:0000256" key="15">
    <source>
        <dbReference type="RuleBase" id="RU000461"/>
    </source>
</evidence>
<accession>A0A9N8DZ26</accession>
<comment type="similarity">
    <text evidence="4 12 15">Belongs to the cytochrome P450 family.</text>
</comment>
<keyword evidence="10" id="KW-0443">Lipid metabolism</keyword>
<keyword evidence="18" id="KW-1185">Reference proteome</keyword>
<evidence type="ECO:0000256" key="16">
    <source>
        <dbReference type="SAM" id="Phobius"/>
    </source>
</evidence>
<dbReference type="InterPro" id="IPR024204">
    <property type="entry name" value="Cyt_P450_CYP7A1-type"/>
</dbReference>
<evidence type="ECO:0000256" key="12">
    <source>
        <dbReference type="PIRNR" id="PIRNR000047"/>
    </source>
</evidence>
<dbReference type="PANTHER" id="PTHR24304">
    <property type="entry name" value="CYTOCHROME P450 FAMILY 7"/>
    <property type="match status" value="1"/>
</dbReference>
<evidence type="ECO:0000256" key="2">
    <source>
        <dbReference type="ARBA" id="ARBA00004586"/>
    </source>
</evidence>
<dbReference type="PANTHER" id="PTHR24304:SF2">
    <property type="entry name" value="24-HYDROXYCHOLESTEROL 7-ALPHA-HYDROXYLASE"/>
    <property type="match status" value="1"/>
</dbReference>
<dbReference type="OrthoDB" id="67904at2759"/>
<dbReference type="GO" id="GO:0005506">
    <property type="term" value="F:iron ion binding"/>
    <property type="evidence" value="ECO:0007669"/>
    <property type="project" value="InterPro"/>
</dbReference>
<keyword evidence="5 12" id="KW-0349">Heme</keyword>
<comment type="subcellular location">
    <subcellularLocation>
        <location evidence="2 12">Endoplasmic reticulum membrane</location>
    </subcellularLocation>
</comment>
<evidence type="ECO:0000256" key="7">
    <source>
        <dbReference type="ARBA" id="ARBA00022824"/>
    </source>
</evidence>
<dbReference type="PRINTS" id="PR00465">
    <property type="entry name" value="EP450IV"/>
</dbReference>
<keyword evidence="15" id="KW-0503">Monooxygenase</keyword>
<evidence type="ECO:0000256" key="14">
    <source>
        <dbReference type="PIRSR" id="PIRSR000047-2"/>
    </source>
</evidence>
<evidence type="ECO:0000256" key="6">
    <source>
        <dbReference type="ARBA" id="ARBA00022723"/>
    </source>
</evidence>
<evidence type="ECO:0000256" key="9">
    <source>
        <dbReference type="ARBA" id="ARBA00023004"/>
    </source>
</evidence>
<keyword evidence="9 12" id="KW-0408">Iron</keyword>
<dbReference type="InterPro" id="IPR002403">
    <property type="entry name" value="Cyt_P450_E_grp-IV"/>
</dbReference>
<dbReference type="InterPro" id="IPR050529">
    <property type="entry name" value="CYP450_sterol_14alpha_dmase"/>
</dbReference>
<sequence>MDIKSSNSTKAKAVAVTCVVVIGATIAVLDLYKKRATAKKTLDDDVVEPPYVSSWIPHVGSALEMSKLGHLQFIQKYTQKCGTPIFSANIMGRLCHFIGDPLHTQFVFKDWPQFDTQSIAMDFLQKAMGCDKKEIDKAHASPGWIKQSKESFRNHILATQSIQETVQKAQSILLYLVDQISDGEHALFQLVKENIFLASVEPFVGKDMADTDYLAAFRDLDRGIPLAMANAPNVTQQKFIAAREMFVQLLQRESFQENCSPFMKERIRIGSQHGIQQETIARINLSLFWASVGNSAPAIFWTILFVLQDPIAYEQIQKEVDSLPPLSQNTNDGDEESLYSLENLDKCVLIDSAFKETLRLRAWPFAVKNLVDNVIFDPKQSDSPKFLLKSGTRIVGNQAVTYMDPDIFPNPQTFQYDRFVVNQETGQPPSFSKNGKTIAEPLRVFGGGKRLCPGRKFVACETKAYIAVLFRKFHMEIVGKHTFAMAEADKRTANVGVMHPVEDVMIKFTRR</sequence>
<feature type="binding site" evidence="14">
    <location>
        <position position="393"/>
    </location>
    <ligand>
        <name>substrate</name>
    </ligand>
</feature>
<evidence type="ECO:0000256" key="11">
    <source>
        <dbReference type="ARBA" id="ARBA00023136"/>
    </source>
</evidence>
<comment type="cofactor">
    <cofactor evidence="1 12 13">
        <name>heme</name>
        <dbReference type="ChEBI" id="CHEBI:30413"/>
    </cofactor>
</comment>
<dbReference type="AlphaFoldDB" id="A0A9N8DZ26"/>
<dbReference type="EMBL" id="CAICTM010000489">
    <property type="protein sequence ID" value="CAB9511547.1"/>
    <property type="molecule type" value="Genomic_DNA"/>
</dbReference>
<name>A0A9N8DZ26_9STRA</name>
<dbReference type="PIRSF" id="PIRSF000047">
    <property type="entry name" value="Cytochrome_CYPVIIA1"/>
    <property type="match status" value="1"/>
</dbReference>
<evidence type="ECO:0000256" key="1">
    <source>
        <dbReference type="ARBA" id="ARBA00001971"/>
    </source>
</evidence>
<comment type="pathway">
    <text evidence="3">Lipid metabolism; bile acid biosynthesis.</text>
</comment>
<dbReference type="Pfam" id="PF00067">
    <property type="entry name" value="p450"/>
    <property type="match status" value="1"/>
</dbReference>
<reference evidence="17" key="1">
    <citation type="submission" date="2020-06" db="EMBL/GenBank/DDBJ databases">
        <authorList>
            <consortium name="Plant Systems Biology data submission"/>
        </authorList>
    </citation>
    <scope>NUCLEOTIDE SEQUENCE</scope>
    <source>
        <strain evidence="17">D6</strain>
    </source>
</reference>
<keyword evidence="16" id="KW-1133">Transmembrane helix</keyword>
<dbReference type="GO" id="GO:0008395">
    <property type="term" value="F:steroid hydroxylase activity"/>
    <property type="evidence" value="ECO:0007669"/>
    <property type="project" value="TreeGrafter"/>
</dbReference>
<evidence type="ECO:0000256" key="3">
    <source>
        <dbReference type="ARBA" id="ARBA00004860"/>
    </source>
</evidence>
<evidence type="ECO:0000256" key="10">
    <source>
        <dbReference type="ARBA" id="ARBA00023098"/>
    </source>
</evidence>
<keyword evidence="7 12" id="KW-0256">Endoplasmic reticulum</keyword>
<dbReference type="Proteomes" id="UP001153069">
    <property type="component" value="Unassembled WGS sequence"/>
</dbReference>
<protein>
    <submittedName>
        <fullName evidence="17">Hydroxycholest-4-en-3-one 12-alpha-hydroxylase</fullName>
    </submittedName>
</protein>
<keyword evidence="11 12" id="KW-0472">Membrane</keyword>
<evidence type="ECO:0000256" key="4">
    <source>
        <dbReference type="ARBA" id="ARBA00010617"/>
    </source>
</evidence>
<feature type="binding site" evidence="14">
    <location>
        <position position="294"/>
    </location>
    <ligand>
        <name>substrate</name>
    </ligand>
</feature>
<gene>
    <name evidence="17" type="ORF">SEMRO_490_G153460.1</name>
</gene>
<proteinExistence type="inferred from homology"/>
<dbReference type="GO" id="GO:0005789">
    <property type="term" value="C:endoplasmic reticulum membrane"/>
    <property type="evidence" value="ECO:0007669"/>
    <property type="project" value="UniProtKB-SubCell"/>
</dbReference>
<dbReference type="InterPro" id="IPR036396">
    <property type="entry name" value="Cyt_P450_sf"/>
</dbReference>
<dbReference type="InterPro" id="IPR017972">
    <property type="entry name" value="Cyt_P450_CS"/>
</dbReference>